<dbReference type="Gene3D" id="1.10.510.10">
    <property type="entry name" value="Transferase(Phosphotransferase) domain 1"/>
    <property type="match status" value="2"/>
</dbReference>
<proteinExistence type="predicted"/>
<reference evidence="2 3" key="1">
    <citation type="journal article" date="2014" name="Agronomy (Basel)">
        <title>A Draft Genome Sequence for Ensete ventricosum, the Drought-Tolerant Tree Against Hunger.</title>
        <authorList>
            <person name="Harrison J."/>
            <person name="Moore K.A."/>
            <person name="Paszkiewicz K."/>
            <person name="Jones T."/>
            <person name="Grant M."/>
            <person name="Ambacheew D."/>
            <person name="Muzemil S."/>
            <person name="Studholme D.J."/>
        </authorList>
    </citation>
    <scope>NUCLEOTIDE SEQUENCE [LARGE SCALE GENOMIC DNA]</scope>
</reference>
<dbReference type="InterPro" id="IPR000719">
    <property type="entry name" value="Prot_kinase_dom"/>
</dbReference>
<dbReference type="PANTHER" id="PTHR47987:SF20">
    <property type="entry name" value="OS04G0654600 PROTEIN"/>
    <property type="match status" value="1"/>
</dbReference>
<protein>
    <recommendedName>
        <fullName evidence="1">Protein kinase domain-containing protein</fullName>
    </recommendedName>
</protein>
<feature type="non-terminal residue" evidence="2">
    <location>
        <position position="1"/>
    </location>
</feature>
<organism evidence="2 3">
    <name type="scientific">Ensete ventricosum</name>
    <name type="common">Abyssinian banana</name>
    <name type="synonym">Musa ensete</name>
    <dbReference type="NCBI Taxonomy" id="4639"/>
    <lineage>
        <taxon>Eukaryota</taxon>
        <taxon>Viridiplantae</taxon>
        <taxon>Streptophyta</taxon>
        <taxon>Embryophyta</taxon>
        <taxon>Tracheophyta</taxon>
        <taxon>Spermatophyta</taxon>
        <taxon>Magnoliopsida</taxon>
        <taxon>Liliopsida</taxon>
        <taxon>Zingiberales</taxon>
        <taxon>Musaceae</taxon>
        <taxon>Ensete</taxon>
    </lineage>
</organism>
<accession>A0A426Z4H0</accession>
<dbReference type="GO" id="GO:0004672">
    <property type="term" value="F:protein kinase activity"/>
    <property type="evidence" value="ECO:0007669"/>
    <property type="project" value="InterPro"/>
</dbReference>
<dbReference type="InterPro" id="IPR011009">
    <property type="entry name" value="Kinase-like_dom_sf"/>
</dbReference>
<gene>
    <name evidence="2" type="ORF">B296_00033612</name>
</gene>
<evidence type="ECO:0000313" key="3">
    <source>
        <dbReference type="Proteomes" id="UP000287651"/>
    </source>
</evidence>
<dbReference type="AlphaFoldDB" id="A0A426Z4H0"/>
<dbReference type="GO" id="GO:0005524">
    <property type="term" value="F:ATP binding"/>
    <property type="evidence" value="ECO:0007669"/>
    <property type="project" value="InterPro"/>
</dbReference>
<feature type="domain" description="Protein kinase" evidence="1">
    <location>
        <begin position="115"/>
        <end position="410"/>
    </location>
</feature>
<dbReference type="SUPFAM" id="SSF56112">
    <property type="entry name" value="Protein kinase-like (PK-like)"/>
    <property type="match status" value="2"/>
</dbReference>
<name>A0A426Z4H0_ENSVE</name>
<comment type="caution">
    <text evidence="2">The sequence shown here is derived from an EMBL/GenBank/DDBJ whole genome shotgun (WGS) entry which is preliminary data.</text>
</comment>
<dbReference type="InterPro" id="IPR046958">
    <property type="entry name" value="RBK1/2/STUNTED"/>
</dbReference>
<dbReference type="InterPro" id="IPR001245">
    <property type="entry name" value="Ser-Thr/Tyr_kinase_cat_dom"/>
</dbReference>
<dbReference type="PROSITE" id="PS50011">
    <property type="entry name" value="PROTEIN_KINASE_DOM"/>
    <property type="match status" value="1"/>
</dbReference>
<dbReference type="PANTHER" id="PTHR47987">
    <property type="entry name" value="OS08G0249100 PROTEIN"/>
    <property type="match status" value="1"/>
</dbReference>
<dbReference type="Pfam" id="PF07714">
    <property type="entry name" value="PK_Tyr_Ser-Thr"/>
    <property type="match status" value="1"/>
</dbReference>
<dbReference type="EMBL" id="AMZH03008468">
    <property type="protein sequence ID" value="RRT58885.1"/>
    <property type="molecule type" value="Genomic_DNA"/>
</dbReference>
<dbReference type="Proteomes" id="UP000287651">
    <property type="component" value="Unassembled WGS sequence"/>
</dbReference>
<evidence type="ECO:0000313" key="2">
    <source>
        <dbReference type="EMBL" id="RRT58885.1"/>
    </source>
</evidence>
<sequence length="411" mass="45851">IWPLPFFFLFFDHHLHFECKRAEDRVVSMRLKRLLSLGIGRRSRGQANADENASPVRDNKPIHHLFDGEPPCKTTWRCFSYEEIHRATGGFRQGLLAPCFTALLHGKLPRILIIFHLVVVLVASEFAKNLVGEAGTPRCTGLERLTRASSDEQRTKDFLTKLGAVGHVRHPNVSALLGCCVDRDLHMIFEFSSRGSVCSNLYGNVTSGAKLFVENVTHRTCSSLCHSANLVATSPLNLHDESISSTADLRLRACKMASNGVDTPLRGTGTDRRDVPVRTPREHSCRSARSSMLAAANEACGITRCLAPEYFMHGIVHEKTDVFAFGVFLLEIVSGRKPVDGSHNSLLSWAKPYLRDGTVQPLVDVRLGDEYDIDQLRKLTLAASLCIRTTPTLRPSMTEVNYCCWQHEEQL</sequence>
<evidence type="ECO:0000259" key="1">
    <source>
        <dbReference type="PROSITE" id="PS50011"/>
    </source>
</evidence>